<dbReference type="SUPFAM" id="SSF74853">
    <property type="entry name" value="Lamin A/C globular tail domain"/>
    <property type="match status" value="2"/>
</dbReference>
<reference evidence="2" key="1">
    <citation type="journal article" date="2020" name="mSystems">
        <title>Genome- and Community-Level Interaction Insights into Carbon Utilization and Element Cycling Functions of Hydrothermarchaeota in Hydrothermal Sediment.</title>
        <authorList>
            <person name="Zhou Z."/>
            <person name="Liu Y."/>
            <person name="Xu W."/>
            <person name="Pan J."/>
            <person name="Luo Z.H."/>
            <person name="Li M."/>
        </authorList>
    </citation>
    <scope>NUCLEOTIDE SEQUENCE [LARGE SCALE GENOMIC DNA]</scope>
    <source>
        <strain evidence="2">SpSt-70</strain>
    </source>
</reference>
<evidence type="ECO:0000259" key="1">
    <source>
        <dbReference type="PROSITE" id="PS51841"/>
    </source>
</evidence>
<dbReference type="InterPro" id="IPR036415">
    <property type="entry name" value="Lamin_tail_dom_sf"/>
</dbReference>
<dbReference type="AlphaFoldDB" id="A0A7C3PQR1"/>
<gene>
    <name evidence="2" type="ORF">ENU78_04430</name>
</gene>
<dbReference type="PROSITE" id="PS51841">
    <property type="entry name" value="LTD"/>
    <property type="match status" value="2"/>
</dbReference>
<organism evidence="2">
    <name type="scientific">Dictyoglomus thermophilum</name>
    <dbReference type="NCBI Taxonomy" id="14"/>
    <lineage>
        <taxon>Bacteria</taxon>
        <taxon>Pseudomonadati</taxon>
        <taxon>Dictyoglomota</taxon>
        <taxon>Dictyoglomia</taxon>
        <taxon>Dictyoglomales</taxon>
        <taxon>Dictyoglomaceae</taxon>
        <taxon>Dictyoglomus</taxon>
    </lineage>
</organism>
<feature type="domain" description="LTD" evidence="1">
    <location>
        <begin position="96"/>
        <end position="242"/>
    </location>
</feature>
<name>A0A7C3PQR1_DICTH</name>
<sequence length="479" mass="53925">MIMDRLARDIRQGRRVLAISTYTLTIELSTGVTHTYSLITGNDGKKYFGVDGQILAGPINEIVFSGRKDDLTYTTNAYDVRVVTFTITMADGRNMSSMIALRAEIPKVAGGVVITEIMYYPCIYDKRGTKVADVRDMEFMVIYNGSNSTINLRNWRVNGTTKIQDAVIPKNDFNLPPGKYAIIGGSNSDFENTYNLPGDFYYYKTQQRGLYKSNSELPNDEGDISLEDSNQNLIDRFHYYSSWGGTPVENKYYSLVRINLNASSDNPNNWRNSTCLNYGVSVNASYYYSYCLRPVVVINEIMYRPGGIVLSDTNYEFVEIYNTSGKILNLSGWRINGNIFSSANTWTLPPGGYAVIGGRDSALNSWYNFPANYVYIKTSLSGLGDSGVSLRNSSDQIVIMDSNGVVLDFVNYSSSWGGYGEDGILDFYRYSLERKRPLDLSQSSENWSQSTSFNISYRLLILFRYNYYCTPGTKNSVSP</sequence>
<dbReference type="Pfam" id="PF00932">
    <property type="entry name" value="LTD"/>
    <property type="match status" value="2"/>
</dbReference>
<evidence type="ECO:0000313" key="2">
    <source>
        <dbReference type="EMBL" id="HGK23683.1"/>
    </source>
</evidence>
<dbReference type="InterPro" id="IPR001322">
    <property type="entry name" value="Lamin_tail_dom"/>
</dbReference>
<accession>A0A7C3PQR1</accession>
<dbReference type="EMBL" id="DTDV01000013">
    <property type="protein sequence ID" value="HGK23683.1"/>
    <property type="molecule type" value="Genomic_DNA"/>
</dbReference>
<protein>
    <submittedName>
        <fullName evidence="2">Lamin tail domain-containing protein</fullName>
    </submittedName>
</protein>
<comment type="caution">
    <text evidence="2">The sequence shown here is derived from an EMBL/GenBank/DDBJ whole genome shotgun (WGS) entry which is preliminary data.</text>
</comment>
<feature type="domain" description="LTD" evidence="1">
    <location>
        <begin position="287"/>
        <end position="414"/>
    </location>
</feature>
<proteinExistence type="predicted"/>
<dbReference type="Gene3D" id="2.60.40.1260">
    <property type="entry name" value="Lamin Tail domain"/>
    <property type="match status" value="1"/>
</dbReference>